<sequence length="462" mass="45411">MAIPVIQSKSENTLQINGESLGVVAPAGITDGDVLVIFISNDGNVASSYVWPTGFIPIYELNQDINNSLGCAYKIASSESGIYVVSWTGSQTAIIEMYRVDGAVSGNEIQDPDESTSGTGASPTITPVASTDTDDSLVFVSHGMDDDDVTVDGGGDADYNLEDVDKNAAGAGTCSIGIQTKGIATAAVPPACTLTLLANEQFVIGWFAIRSIAPAGGVTVLAALAIATALSPVSAIVTGAMVSAVLATATALSPVSTHINTVSAPVATATALSPVSIVSGVAVIVGALATASALSPDATVLVGGAVVVLAVLATATALSYTATHLNTLPGALATATALSFGAAVSVGTLVAAILATATALSASATVTVGTTVTAVLATAITTSWAASINPGATISAVLATATALAYAALIVVSGKLLLKAGDAFGERADTVQGSASIAPLPIGHGFIDAPADAPQDEGSGRQ</sequence>
<comment type="caution">
    <text evidence="3">The sequence shown here is derived from an EMBL/GenBank/DDBJ whole genome shotgun (WGS) entry which is preliminary data.</text>
</comment>
<feature type="transmembrane region" description="Helical" evidence="2">
    <location>
        <begin position="233"/>
        <end position="252"/>
    </location>
</feature>
<feature type="transmembrane region" description="Helical" evidence="2">
    <location>
        <begin position="272"/>
        <end position="291"/>
    </location>
</feature>
<protein>
    <submittedName>
        <fullName evidence="3">Uncharacterized protein</fullName>
    </submittedName>
</protein>
<name>A0A0F9RMX5_9ZZZZ</name>
<evidence type="ECO:0000256" key="2">
    <source>
        <dbReference type="SAM" id="Phobius"/>
    </source>
</evidence>
<dbReference type="EMBL" id="LAZR01002733">
    <property type="protein sequence ID" value="KKN26266.1"/>
    <property type="molecule type" value="Genomic_DNA"/>
</dbReference>
<feature type="transmembrane region" description="Helical" evidence="2">
    <location>
        <begin position="332"/>
        <end position="354"/>
    </location>
</feature>
<feature type="transmembrane region" description="Helical" evidence="2">
    <location>
        <begin position="392"/>
        <end position="412"/>
    </location>
</feature>
<feature type="region of interest" description="Disordered" evidence="1">
    <location>
        <begin position="106"/>
        <end position="127"/>
    </location>
</feature>
<feature type="transmembrane region" description="Helical" evidence="2">
    <location>
        <begin position="203"/>
        <end position="226"/>
    </location>
</feature>
<evidence type="ECO:0000256" key="1">
    <source>
        <dbReference type="SAM" id="MobiDB-lite"/>
    </source>
</evidence>
<gene>
    <name evidence="3" type="ORF">LCGC14_0876410</name>
</gene>
<organism evidence="3">
    <name type="scientific">marine sediment metagenome</name>
    <dbReference type="NCBI Taxonomy" id="412755"/>
    <lineage>
        <taxon>unclassified sequences</taxon>
        <taxon>metagenomes</taxon>
        <taxon>ecological metagenomes</taxon>
    </lineage>
</organism>
<keyword evidence="2" id="KW-0472">Membrane</keyword>
<keyword evidence="2" id="KW-0812">Transmembrane</keyword>
<reference evidence="3" key="1">
    <citation type="journal article" date="2015" name="Nature">
        <title>Complex archaea that bridge the gap between prokaryotes and eukaryotes.</title>
        <authorList>
            <person name="Spang A."/>
            <person name="Saw J.H."/>
            <person name="Jorgensen S.L."/>
            <person name="Zaremba-Niedzwiedzka K."/>
            <person name="Martijn J."/>
            <person name="Lind A.E."/>
            <person name="van Eijk R."/>
            <person name="Schleper C."/>
            <person name="Guy L."/>
            <person name="Ettema T.J."/>
        </authorList>
    </citation>
    <scope>NUCLEOTIDE SEQUENCE</scope>
</reference>
<evidence type="ECO:0000313" key="3">
    <source>
        <dbReference type="EMBL" id="KKN26266.1"/>
    </source>
</evidence>
<dbReference type="AlphaFoldDB" id="A0A0F9RMX5"/>
<feature type="compositionally biased region" description="Polar residues" evidence="1">
    <location>
        <begin position="115"/>
        <end position="127"/>
    </location>
</feature>
<feature type="transmembrane region" description="Helical" evidence="2">
    <location>
        <begin position="366"/>
        <end position="386"/>
    </location>
</feature>
<accession>A0A0F9RMX5</accession>
<proteinExistence type="predicted"/>
<keyword evidence="2" id="KW-1133">Transmembrane helix</keyword>
<feature type="transmembrane region" description="Helical" evidence="2">
    <location>
        <begin position="298"/>
        <end position="320"/>
    </location>
</feature>